<reference evidence="2 3" key="1">
    <citation type="submission" date="2019-07" db="EMBL/GenBank/DDBJ databases">
        <authorList>
            <person name="Kim J.K."/>
            <person name="Cheong H.-M."/>
            <person name="Choi Y."/>
            <person name="Hwang K.J."/>
            <person name="Lee S."/>
            <person name="Choi C."/>
        </authorList>
    </citation>
    <scope>NUCLEOTIDE SEQUENCE [LARGE SCALE GENOMIC DNA]</scope>
    <source>
        <strain evidence="2 3">KS 22</strain>
    </source>
</reference>
<sequence length="358" mass="39814">MKHWIALTVIVVLLIALIGCGDRVNGDAIVDSGGLAVATAVETSEAASPSETVRPSGEAAPGGENPLDELKKGDKPTPYPVLALIREIEGFQGGAYDGELADSKRIIYYTPLPSDDYARDYRYYDYETGDVYVNGEDGQVLYYNVFDSATYPAATEAPPGDPVDPARLKQMNGLERKLYALENVYNIEWSPDYQTIAYCQGIEYESKVYAWKASDESAVEIPVEPDTYYFQWASDSKVLLLDSGTSVLRGGQLYQVASGKLSEYFGYANEALISPNSKRVAYARTSGISSEQKNDYEVGETLELWVMDLSDFTERKLIQADDHTDYSPVQWNNDSELVYAKHDYKTDVEEELRITVSE</sequence>
<dbReference type="EMBL" id="CP041969">
    <property type="protein sequence ID" value="QMV41862.1"/>
    <property type="molecule type" value="Genomic_DNA"/>
</dbReference>
<dbReference type="RefSeq" id="WP_182303198.1">
    <property type="nucleotide sequence ID" value="NZ_CP041969.1"/>
</dbReference>
<keyword evidence="3" id="KW-1185">Reference proteome</keyword>
<dbReference type="SUPFAM" id="SSF82171">
    <property type="entry name" value="DPP6 N-terminal domain-like"/>
    <property type="match status" value="1"/>
</dbReference>
<dbReference type="Proteomes" id="UP000515679">
    <property type="component" value="Chromosome"/>
</dbReference>
<gene>
    <name evidence="2" type="ORF">FPL14_12210</name>
</gene>
<organism evidence="2 3">
    <name type="scientific">Cohnella cholangitidis</name>
    <dbReference type="NCBI Taxonomy" id="2598458"/>
    <lineage>
        <taxon>Bacteria</taxon>
        <taxon>Bacillati</taxon>
        <taxon>Bacillota</taxon>
        <taxon>Bacilli</taxon>
        <taxon>Bacillales</taxon>
        <taxon>Paenibacillaceae</taxon>
        <taxon>Cohnella</taxon>
    </lineage>
</organism>
<feature type="region of interest" description="Disordered" evidence="1">
    <location>
        <begin position="46"/>
        <end position="75"/>
    </location>
</feature>
<proteinExistence type="predicted"/>
<accession>A0A7G5BY28</accession>
<dbReference type="AlphaFoldDB" id="A0A7G5BY28"/>
<dbReference type="Gene3D" id="2.120.10.60">
    <property type="entry name" value="Tricorn protease N-terminal domain"/>
    <property type="match status" value="1"/>
</dbReference>
<evidence type="ECO:0000313" key="2">
    <source>
        <dbReference type="EMBL" id="QMV41862.1"/>
    </source>
</evidence>
<evidence type="ECO:0000313" key="3">
    <source>
        <dbReference type="Proteomes" id="UP000515679"/>
    </source>
</evidence>
<name>A0A7G5BY28_9BACL</name>
<dbReference type="KEGG" id="cchl:FPL14_12210"/>
<dbReference type="PROSITE" id="PS51257">
    <property type="entry name" value="PROKAR_LIPOPROTEIN"/>
    <property type="match status" value="1"/>
</dbReference>
<evidence type="ECO:0000256" key="1">
    <source>
        <dbReference type="SAM" id="MobiDB-lite"/>
    </source>
</evidence>
<protein>
    <submittedName>
        <fullName evidence="2">Uncharacterized protein</fullName>
    </submittedName>
</protein>